<dbReference type="Proteomes" id="UP000184356">
    <property type="component" value="Unassembled WGS sequence"/>
</dbReference>
<dbReference type="VEuPathDB" id="FungiDB:ASPSYDRAFT_175593"/>
<feature type="compositionally biased region" description="Low complexity" evidence="1">
    <location>
        <begin position="474"/>
        <end position="484"/>
    </location>
</feature>
<evidence type="ECO:0000256" key="1">
    <source>
        <dbReference type="SAM" id="MobiDB-lite"/>
    </source>
</evidence>
<dbReference type="Pfam" id="PF13516">
    <property type="entry name" value="LRR_6"/>
    <property type="match status" value="1"/>
</dbReference>
<reference evidence="3" key="1">
    <citation type="journal article" date="2017" name="Genome Biol.">
        <title>Comparative genomics reveals high biological diversity and specific adaptations in the industrially and medically important fungal genus Aspergillus.</title>
        <authorList>
            <person name="de Vries R.P."/>
            <person name="Riley R."/>
            <person name="Wiebenga A."/>
            <person name="Aguilar-Osorio G."/>
            <person name="Amillis S."/>
            <person name="Uchima C.A."/>
            <person name="Anderluh G."/>
            <person name="Asadollahi M."/>
            <person name="Askin M."/>
            <person name="Barry K."/>
            <person name="Battaglia E."/>
            <person name="Bayram O."/>
            <person name="Benocci T."/>
            <person name="Braus-Stromeyer S.A."/>
            <person name="Caldana C."/>
            <person name="Canovas D."/>
            <person name="Cerqueira G.C."/>
            <person name="Chen F."/>
            <person name="Chen W."/>
            <person name="Choi C."/>
            <person name="Clum A."/>
            <person name="Dos Santos R.A."/>
            <person name="Damasio A.R."/>
            <person name="Diallinas G."/>
            <person name="Emri T."/>
            <person name="Fekete E."/>
            <person name="Flipphi M."/>
            <person name="Freyberg S."/>
            <person name="Gallo A."/>
            <person name="Gournas C."/>
            <person name="Habgood R."/>
            <person name="Hainaut M."/>
            <person name="Harispe M.L."/>
            <person name="Henrissat B."/>
            <person name="Hilden K.S."/>
            <person name="Hope R."/>
            <person name="Hossain A."/>
            <person name="Karabika E."/>
            <person name="Karaffa L."/>
            <person name="Karanyi Z."/>
            <person name="Krasevec N."/>
            <person name="Kuo A."/>
            <person name="Kusch H."/>
            <person name="LaButti K."/>
            <person name="Lagendijk E.L."/>
            <person name="Lapidus A."/>
            <person name="Levasseur A."/>
            <person name="Lindquist E."/>
            <person name="Lipzen A."/>
            <person name="Logrieco A.F."/>
            <person name="MacCabe A."/>
            <person name="Maekelae M.R."/>
            <person name="Malavazi I."/>
            <person name="Melin P."/>
            <person name="Meyer V."/>
            <person name="Mielnichuk N."/>
            <person name="Miskei M."/>
            <person name="Molnar A.P."/>
            <person name="Mule G."/>
            <person name="Ngan C.Y."/>
            <person name="Orejas M."/>
            <person name="Orosz E."/>
            <person name="Ouedraogo J.P."/>
            <person name="Overkamp K.M."/>
            <person name="Park H.-S."/>
            <person name="Perrone G."/>
            <person name="Piumi F."/>
            <person name="Punt P.J."/>
            <person name="Ram A.F."/>
            <person name="Ramon A."/>
            <person name="Rauscher S."/>
            <person name="Record E."/>
            <person name="Riano-Pachon D.M."/>
            <person name="Robert V."/>
            <person name="Roehrig J."/>
            <person name="Ruller R."/>
            <person name="Salamov A."/>
            <person name="Salih N.S."/>
            <person name="Samson R.A."/>
            <person name="Sandor E."/>
            <person name="Sanguinetti M."/>
            <person name="Schuetze T."/>
            <person name="Sepcic K."/>
            <person name="Shelest E."/>
            <person name="Sherlock G."/>
            <person name="Sophianopoulou V."/>
            <person name="Squina F.M."/>
            <person name="Sun H."/>
            <person name="Susca A."/>
            <person name="Todd R.B."/>
            <person name="Tsang A."/>
            <person name="Unkles S.E."/>
            <person name="van de Wiele N."/>
            <person name="van Rossen-Uffink D."/>
            <person name="Oliveira J.V."/>
            <person name="Vesth T.C."/>
            <person name="Visser J."/>
            <person name="Yu J.-H."/>
            <person name="Zhou M."/>
            <person name="Andersen M.R."/>
            <person name="Archer D.B."/>
            <person name="Baker S.E."/>
            <person name="Benoit I."/>
            <person name="Brakhage A.A."/>
            <person name="Braus G.H."/>
            <person name="Fischer R."/>
            <person name="Frisvad J.C."/>
            <person name="Goldman G.H."/>
            <person name="Houbraken J."/>
            <person name="Oakley B."/>
            <person name="Pocsi I."/>
            <person name="Scazzocchio C."/>
            <person name="Seiboth B."/>
            <person name="vanKuyk P.A."/>
            <person name="Wortman J."/>
            <person name="Dyer P.S."/>
            <person name="Grigoriev I.V."/>
        </authorList>
    </citation>
    <scope>NUCLEOTIDE SEQUENCE [LARGE SCALE GENOMIC DNA]</scope>
    <source>
        <strain evidence="3">CBS 593.65</strain>
    </source>
</reference>
<dbReference type="Gene3D" id="3.80.10.10">
    <property type="entry name" value="Ribonuclease Inhibitor"/>
    <property type="match status" value="1"/>
</dbReference>
<accession>A0A1L9TJK2</accession>
<dbReference type="EMBL" id="KV878585">
    <property type="protein sequence ID" value="OJJ59609.1"/>
    <property type="molecule type" value="Genomic_DNA"/>
</dbReference>
<organism evidence="2 3">
    <name type="scientific">Aspergillus sydowii CBS 593.65</name>
    <dbReference type="NCBI Taxonomy" id="1036612"/>
    <lineage>
        <taxon>Eukaryota</taxon>
        <taxon>Fungi</taxon>
        <taxon>Dikarya</taxon>
        <taxon>Ascomycota</taxon>
        <taxon>Pezizomycotina</taxon>
        <taxon>Eurotiomycetes</taxon>
        <taxon>Eurotiomycetidae</taxon>
        <taxon>Eurotiales</taxon>
        <taxon>Aspergillaceae</taxon>
        <taxon>Aspergillus</taxon>
        <taxon>Aspergillus subgen. Nidulantes</taxon>
    </lineage>
</organism>
<dbReference type="GeneID" id="63759530"/>
<feature type="compositionally biased region" description="Acidic residues" evidence="1">
    <location>
        <begin position="419"/>
        <end position="442"/>
    </location>
</feature>
<feature type="compositionally biased region" description="Basic and acidic residues" evidence="1">
    <location>
        <begin position="358"/>
        <end position="371"/>
    </location>
</feature>
<evidence type="ECO:0000313" key="2">
    <source>
        <dbReference type="EMBL" id="OJJ59609.1"/>
    </source>
</evidence>
<dbReference type="OrthoDB" id="9876299at2759"/>
<feature type="region of interest" description="Disordered" evidence="1">
    <location>
        <begin position="418"/>
        <end position="484"/>
    </location>
</feature>
<dbReference type="InterPro" id="IPR032675">
    <property type="entry name" value="LRR_dom_sf"/>
</dbReference>
<feature type="compositionally biased region" description="Basic and acidic residues" evidence="1">
    <location>
        <begin position="443"/>
        <end position="455"/>
    </location>
</feature>
<feature type="region of interest" description="Disordered" evidence="1">
    <location>
        <begin position="209"/>
        <end position="235"/>
    </location>
</feature>
<keyword evidence="3" id="KW-1185">Reference proteome</keyword>
<evidence type="ECO:0008006" key="4">
    <source>
        <dbReference type="Google" id="ProtNLM"/>
    </source>
</evidence>
<dbReference type="SUPFAM" id="SSF52047">
    <property type="entry name" value="RNI-like"/>
    <property type="match status" value="1"/>
</dbReference>
<sequence length="650" mass="71294">MGKLNYSARKISGVKAGHVVSKDLKKRMATGSGSKAAARDPTLEIDLTGKELTDDGFAEFIDDLINCINCRDAEHPLGLAKVTELHLQSNNLTVQSLPKLGDVIASSAGDLRELDISGNDIRIVTEADKAIWKLFLSSFKNSYMIKKLDLAGNPIGTAGLEILARSYIKSDLDFLEADAEAIVCQNHGKEMALTEETAALKIDAKASWDGKGGRAKKSPSKVGRAARQNGAGSTAVPASKNITLNDLKQYACTRGLRSIPYFILSEIEVKNSSAVHLSRMLATQRASEQLLEFLPPGKASVIPGSARGDKSIIWKPNDGFTTSAKRLLEVTEVIRGYKSRVQGGSEGNRSDDEDSTDEAAKRKSQSKLDLDHTRLTKRVRIESLKQEGLHASEIATVALKMMVISRVLLLEDRDRAVEASEDEAGNEELPVTEEYAEQEQEQGQERVKEEGHVEELTAENSPSSGELQPVPQYTTSTTFSSPFSMGRFHPGAELFDEEFPALQPVYRGPVTPKAATQEPENKGYVEPNFPFDTTSEHSILRTGNLSKPELGSAQNGRPTGGKGNPRVSVSQKGRKSSWRFGLPFNIWRRIIAHAVGANGILDQEQQARILHYASDWDSVAYELTIKGAENHQQIWKFLDTVRCFTYTPLN</sequence>
<dbReference type="AlphaFoldDB" id="A0A1L9TJK2"/>
<name>A0A1L9TJK2_9EURO</name>
<proteinExistence type="predicted"/>
<dbReference type="InterPro" id="IPR001611">
    <property type="entry name" value="Leu-rich_rpt"/>
</dbReference>
<dbReference type="RefSeq" id="XP_040703415.1">
    <property type="nucleotide sequence ID" value="XM_040843457.1"/>
</dbReference>
<protein>
    <recommendedName>
        <fullName evidence="4">Leucine rich repeat protein</fullName>
    </recommendedName>
</protein>
<gene>
    <name evidence="2" type="ORF">ASPSYDRAFT_175593</name>
</gene>
<feature type="region of interest" description="Disordered" evidence="1">
    <location>
        <begin position="544"/>
        <end position="574"/>
    </location>
</feature>
<evidence type="ECO:0000313" key="3">
    <source>
        <dbReference type="Proteomes" id="UP000184356"/>
    </source>
</evidence>
<feature type="region of interest" description="Disordered" evidence="1">
    <location>
        <begin position="339"/>
        <end position="371"/>
    </location>
</feature>